<evidence type="ECO:0000313" key="1">
    <source>
        <dbReference type="EMBL" id="KAA6403591.1"/>
    </source>
</evidence>
<reference evidence="1 2" key="1">
    <citation type="submission" date="2019-03" db="EMBL/GenBank/DDBJ databases">
        <title>Single cell metagenomics reveals metabolic interactions within the superorganism composed of flagellate Streblomastix strix and complex community of Bacteroidetes bacteria on its surface.</title>
        <authorList>
            <person name="Treitli S.C."/>
            <person name="Kolisko M."/>
            <person name="Husnik F."/>
            <person name="Keeling P."/>
            <person name="Hampl V."/>
        </authorList>
    </citation>
    <scope>NUCLEOTIDE SEQUENCE [LARGE SCALE GENOMIC DNA]</scope>
    <source>
        <strain evidence="1">ST1C</strain>
    </source>
</reference>
<proteinExistence type="predicted"/>
<sequence length="274" mass="31981">MDSLRNLIFSLCVPIRFDTPHPLFKQLSACYVREIKDIRIRRQIIQHIITMYDNHDGKENGLGSIAFNCLSLNPVNLDEILKGDFLVQIRDTLTMEIKGNEKQRKFLFDKLERKCIILKTLLNARQDDEFKVLIIDIGIIDALLKIYATYDFKLLTQVLTSIIKELLMYSKYKSIKQFISRNPYPALIRLLDHPNGQFPMICIFFIHNLLSCAINETNRTALHPHYDIIASCDGIQKIYSQFKRNAFFLLRDVSAICIGIRQEELSHSWHQMMA</sequence>
<accession>A0A5J4X8L5</accession>
<dbReference type="EMBL" id="SNRW01000083">
    <property type="protein sequence ID" value="KAA6403591.1"/>
    <property type="molecule type" value="Genomic_DNA"/>
</dbReference>
<dbReference type="SUPFAM" id="SSF48371">
    <property type="entry name" value="ARM repeat"/>
    <property type="match status" value="1"/>
</dbReference>
<dbReference type="Gene3D" id="1.25.10.10">
    <property type="entry name" value="Leucine-rich Repeat Variant"/>
    <property type="match status" value="1"/>
</dbReference>
<gene>
    <name evidence="1" type="ORF">EZS28_000883</name>
</gene>
<dbReference type="InterPro" id="IPR011989">
    <property type="entry name" value="ARM-like"/>
</dbReference>
<organism evidence="1 2">
    <name type="scientific">Streblomastix strix</name>
    <dbReference type="NCBI Taxonomy" id="222440"/>
    <lineage>
        <taxon>Eukaryota</taxon>
        <taxon>Metamonada</taxon>
        <taxon>Preaxostyla</taxon>
        <taxon>Oxymonadida</taxon>
        <taxon>Streblomastigidae</taxon>
        <taxon>Streblomastix</taxon>
    </lineage>
</organism>
<comment type="caution">
    <text evidence="1">The sequence shown here is derived from an EMBL/GenBank/DDBJ whole genome shotgun (WGS) entry which is preliminary data.</text>
</comment>
<dbReference type="Proteomes" id="UP000324800">
    <property type="component" value="Unassembled WGS sequence"/>
</dbReference>
<protein>
    <submittedName>
        <fullName evidence="1">Uncharacterized protein</fullName>
    </submittedName>
</protein>
<dbReference type="InterPro" id="IPR016024">
    <property type="entry name" value="ARM-type_fold"/>
</dbReference>
<name>A0A5J4X8L5_9EUKA</name>
<dbReference type="AlphaFoldDB" id="A0A5J4X8L5"/>
<evidence type="ECO:0000313" key="2">
    <source>
        <dbReference type="Proteomes" id="UP000324800"/>
    </source>
</evidence>